<name>A0A2G9YFB2_9BACT</name>
<evidence type="ECO:0008006" key="3">
    <source>
        <dbReference type="Google" id="ProtNLM"/>
    </source>
</evidence>
<accession>A0A2G9YFB2</accession>
<dbReference type="AlphaFoldDB" id="A0A2G9YFB2"/>
<proteinExistence type="predicted"/>
<dbReference type="EMBL" id="PCRH01000003">
    <property type="protein sequence ID" value="PIP17403.1"/>
    <property type="molecule type" value="Genomic_DNA"/>
</dbReference>
<evidence type="ECO:0000313" key="1">
    <source>
        <dbReference type="EMBL" id="PIP17403.1"/>
    </source>
</evidence>
<protein>
    <recommendedName>
        <fullName evidence="3">Phenylalanine--tRNA ligase subunit beta</fullName>
    </recommendedName>
</protein>
<comment type="caution">
    <text evidence="1">The sequence shown here is derived from an EMBL/GenBank/DDBJ whole genome shotgun (WGS) entry which is preliminary data.</text>
</comment>
<dbReference type="Gene3D" id="3.30.56.10">
    <property type="match status" value="1"/>
</dbReference>
<dbReference type="SUPFAM" id="SSF46955">
    <property type="entry name" value="Putative DNA-binding domain"/>
    <property type="match status" value="1"/>
</dbReference>
<sequence length="70" mass="7900">MKVSISWLKDFIDIKESAEQLAELLSLHSLETEVIDQDTLEVEVTPNRGDCLSHLGIARELKAIYANKCK</sequence>
<gene>
    <name evidence="1" type="ORF">COX44_00075</name>
</gene>
<reference evidence="1 2" key="1">
    <citation type="submission" date="2017-09" db="EMBL/GenBank/DDBJ databases">
        <title>Depth-based differentiation of microbial function through sediment-hosted aquifers and enrichment of novel symbionts in the deep terrestrial subsurface.</title>
        <authorList>
            <person name="Probst A.J."/>
            <person name="Ladd B."/>
            <person name="Jarett J.K."/>
            <person name="Geller-Mcgrath D.E."/>
            <person name="Sieber C.M."/>
            <person name="Emerson J.B."/>
            <person name="Anantharaman K."/>
            <person name="Thomas B.C."/>
            <person name="Malmstrom R."/>
            <person name="Stieglmeier M."/>
            <person name="Klingl A."/>
            <person name="Woyke T."/>
            <person name="Ryan C.M."/>
            <person name="Banfield J.F."/>
        </authorList>
    </citation>
    <scope>NUCLEOTIDE SEQUENCE [LARGE SCALE GENOMIC DNA]</scope>
    <source>
        <strain evidence="1">CG23_combo_of_CG06-09_8_20_14_all_37_13</strain>
    </source>
</reference>
<dbReference type="Proteomes" id="UP000231480">
    <property type="component" value="Unassembled WGS sequence"/>
</dbReference>
<dbReference type="InterPro" id="IPR009061">
    <property type="entry name" value="DNA-bd_dom_put_sf"/>
</dbReference>
<organism evidence="1 2">
    <name type="scientific">Candidatus Portnoybacteria bacterium CG23_combo_of_CG06-09_8_20_14_all_37_13</name>
    <dbReference type="NCBI Taxonomy" id="1974819"/>
    <lineage>
        <taxon>Bacteria</taxon>
        <taxon>Candidatus Portnoyibacteriota</taxon>
    </lineage>
</organism>
<evidence type="ECO:0000313" key="2">
    <source>
        <dbReference type="Proteomes" id="UP000231480"/>
    </source>
</evidence>
<dbReference type="FunFam" id="3.30.56.10:FF:000001">
    <property type="entry name" value="Phenylalanine--tRNA ligase beta subunit"/>
    <property type="match status" value="1"/>
</dbReference>